<name>A0A0Q2TJS3_CAMCO</name>
<comment type="caution">
    <text evidence="10">The sequence shown here is derived from an EMBL/GenBank/DDBJ whole genome shotgun (WGS) entry which is preliminary data.</text>
</comment>
<keyword evidence="3 8" id="KW-0436">Ligase</keyword>
<dbReference type="GO" id="GO:0004592">
    <property type="term" value="F:pantoate-beta-alanine ligase activity"/>
    <property type="evidence" value="ECO:0007669"/>
    <property type="project" value="UniProtKB-UniRule"/>
</dbReference>
<dbReference type="NCBIfam" id="TIGR00018">
    <property type="entry name" value="panC"/>
    <property type="match status" value="1"/>
</dbReference>
<dbReference type="UniPathway" id="UPA00028">
    <property type="reaction ID" value="UER00005"/>
</dbReference>
<evidence type="ECO:0000256" key="2">
    <source>
        <dbReference type="ARBA" id="ARBA00009256"/>
    </source>
</evidence>
<dbReference type="KEGG" id="ccof:VC76_01560"/>
<evidence type="ECO:0000313" key="11">
    <source>
        <dbReference type="Proteomes" id="UP000365807"/>
    </source>
</evidence>
<dbReference type="InterPro" id="IPR014729">
    <property type="entry name" value="Rossmann-like_a/b/a_fold"/>
</dbReference>
<dbReference type="AlphaFoldDB" id="A0A0Q2TJS3"/>
<feature type="binding site" evidence="8">
    <location>
        <position position="152"/>
    </location>
    <ligand>
        <name>(R)-pantoate</name>
        <dbReference type="ChEBI" id="CHEBI:15980"/>
    </ligand>
</feature>
<comment type="subcellular location">
    <subcellularLocation>
        <location evidence="8">Cytoplasm</location>
    </subcellularLocation>
</comment>
<dbReference type="CDD" id="cd00560">
    <property type="entry name" value="PanC"/>
    <property type="match status" value="1"/>
</dbReference>
<comment type="catalytic activity">
    <reaction evidence="7 8">
        <text>(R)-pantoate + beta-alanine + ATP = (R)-pantothenate + AMP + diphosphate + H(+)</text>
        <dbReference type="Rhea" id="RHEA:10912"/>
        <dbReference type="ChEBI" id="CHEBI:15378"/>
        <dbReference type="ChEBI" id="CHEBI:15980"/>
        <dbReference type="ChEBI" id="CHEBI:29032"/>
        <dbReference type="ChEBI" id="CHEBI:30616"/>
        <dbReference type="ChEBI" id="CHEBI:33019"/>
        <dbReference type="ChEBI" id="CHEBI:57966"/>
        <dbReference type="ChEBI" id="CHEBI:456215"/>
        <dbReference type="EC" id="6.3.2.1"/>
    </reaction>
</comment>
<feature type="binding site" evidence="8">
    <location>
        <begin position="183"/>
        <end position="186"/>
    </location>
    <ligand>
        <name>ATP</name>
        <dbReference type="ChEBI" id="CHEBI:30616"/>
    </ligand>
</feature>
<evidence type="ECO:0000256" key="3">
    <source>
        <dbReference type="ARBA" id="ARBA00022598"/>
    </source>
</evidence>
<dbReference type="Proteomes" id="UP000365807">
    <property type="component" value="Unassembled WGS sequence"/>
</dbReference>
<dbReference type="FunFam" id="3.40.50.620:FF:000013">
    <property type="entry name" value="Pantothenate synthetase"/>
    <property type="match status" value="1"/>
</dbReference>
<dbReference type="EC" id="6.3.2.1" evidence="8"/>
<comment type="pathway">
    <text evidence="1 8">Cofactor biosynthesis; (R)-pantothenate biosynthesis; (R)-pantothenate from (R)-pantoate and beta-alanine: step 1/1.</text>
</comment>
<feature type="binding site" evidence="8">
    <location>
        <position position="60"/>
    </location>
    <ligand>
        <name>beta-alanine</name>
        <dbReference type="ChEBI" id="CHEBI:57966"/>
    </ligand>
</feature>
<sequence>MQVITSVKEAKQIVKDWKSHQLSIGYVPTMGFLHDGHLSLVKHAKTQDKVIVSIFVNPMQFGPNEDFSSYPRDLERDIKMCQDNGVDMVFIPDATQMYLKNFSTYVDMNTITDKLCGAKRPGHFRGVCTVLTKFFNILNPDIVYMGQKDAQQCVVVRHMVDDLNFDLKIQICPIIREEDGLAKSSRNVYLSKEERKASLAISQSIFLAEKLVREGEKNTSKIIQAMKDILEKEKLIKIDYIELVDFNTMENIENITDNVLGAVAAFVGKTRLIDNFLVQGLK</sequence>
<dbReference type="Gene3D" id="3.40.50.620">
    <property type="entry name" value="HUPs"/>
    <property type="match status" value="1"/>
</dbReference>
<keyword evidence="4 8" id="KW-0566">Pantothenate biosynthesis</keyword>
<dbReference type="Pfam" id="PF02569">
    <property type="entry name" value="Pantoate_ligase"/>
    <property type="match status" value="1"/>
</dbReference>
<dbReference type="STRING" id="195.ATE51_03624"/>
<feature type="binding site" evidence="8">
    <location>
        <position position="175"/>
    </location>
    <ligand>
        <name>ATP</name>
        <dbReference type="ChEBI" id="CHEBI:30616"/>
    </ligand>
</feature>
<dbReference type="InterPro" id="IPR042176">
    <property type="entry name" value="Pantoate_ligase_C"/>
</dbReference>
<gene>
    <name evidence="8" type="primary">panC</name>
    <name evidence="9" type="ORF">C6T04_02675</name>
    <name evidence="10" type="ORF">C6T04_10155</name>
</gene>
<dbReference type="PANTHER" id="PTHR21299:SF1">
    <property type="entry name" value="PANTOATE--BETA-ALANINE LIGASE"/>
    <property type="match status" value="1"/>
</dbReference>
<feature type="binding site" evidence="8">
    <location>
        <begin position="30"/>
        <end position="37"/>
    </location>
    <ligand>
        <name>ATP</name>
        <dbReference type="ChEBI" id="CHEBI:30616"/>
    </ligand>
</feature>
<comment type="similarity">
    <text evidence="2 8">Belongs to the pantothenate synthetase family.</text>
</comment>
<keyword evidence="5 8" id="KW-0547">Nucleotide-binding</keyword>
<evidence type="ECO:0000313" key="10">
    <source>
        <dbReference type="EMBL" id="EAK4359249.1"/>
    </source>
</evidence>
<reference evidence="10 11" key="1">
    <citation type="submission" date="2018-06" db="EMBL/GenBank/DDBJ databases">
        <authorList>
            <consortium name="NARMS: The National Antimicrobial Resistance Monitoring System"/>
        </authorList>
    </citation>
    <scope>NUCLEOTIDE SEQUENCE [LARGE SCALE GENOMIC DNA]</scope>
    <source>
        <strain evidence="10 11">FSIS11807978</strain>
    </source>
</reference>
<dbReference type="FunFam" id="3.30.1300.10:FF:000001">
    <property type="entry name" value="Pantothenate synthetase"/>
    <property type="match status" value="1"/>
</dbReference>
<dbReference type="HAMAP" id="MF_00158">
    <property type="entry name" value="PanC"/>
    <property type="match status" value="1"/>
</dbReference>
<comment type="function">
    <text evidence="8">Catalyzes the condensation of pantoate with beta-alanine in an ATP-dependent reaction via a pantoyl-adenylate intermediate.</text>
</comment>
<protein>
    <recommendedName>
        <fullName evidence="8">Pantothenate synthetase</fullName>
        <shortName evidence="8">PS</shortName>
        <ecNumber evidence="8">6.3.2.1</ecNumber>
    </recommendedName>
    <alternativeName>
        <fullName evidence="8">Pantoate--beta-alanine ligase</fullName>
    </alternativeName>
    <alternativeName>
        <fullName evidence="8">Pantoate-activating enzyme</fullName>
    </alternativeName>
</protein>
<evidence type="ECO:0000256" key="1">
    <source>
        <dbReference type="ARBA" id="ARBA00004990"/>
    </source>
</evidence>
<proteinExistence type="inferred from homology"/>
<comment type="subunit">
    <text evidence="8">Homodimer.</text>
</comment>
<dbReference type="GO" id="GO:0005524">
    <property type="term" value="F:ATP binding"/>
    <property type="evidence" value="ECO:0007669"/>
    <property type="project" value="UniProtKB-KW"/>
</dbReference>
<feature type="binding site" evidence="8">
    <location>
        <begin position="146"/>
        <end position="149"/>
    </location>
    <ligand>
        <name>ATP</name>
        <dbReference type="ChEBI" id="CHEBI:30616"/>
    </ligand>
</feature>
<evidence type="ECO:0000256" key="5">
    <source>
        <dbReference type="ARBA" id="ARBA00022741"/>
    </source>
</evidence>
<dbReference type="GO" id="GO:0005829">
    <property type="term" value="C:cytosol"/>
    <property type="evidence" value="ECO:0007669"/>
    <property type="project" value="TreeGrafter"/>
</dbReference>
<accession>A0A0Q2TJS3</accession>
<evidence type="ECO:0000256" key="6">
    <source>
        <dbReference type="ARBA" id="ARBA00022840"/>
    </source>
</evidence>
<evidence type="ECO:0000256" key="7">
    <source>
        <dbReference type="ARBA" id="ARBA00048258"/>
    </source>
</evidence>
<organism evidence="10 11">
    <name type="scientific">Campylobacter coli</name>
    <dbReference type="NCBI Taxonomy" id="195"/>
    <lineage>
        <taxon>Bacteria</taxon>
        <taxon>Pseudomonadati</taxon>
        <taxon>Campylobacterota</taxon>
        <taxon>Epsilonproteobacteria</taxon>
        <taxon>Campylobacterales</taxon>
        <taxon>Campylobacteraceae</taxon>
        <taxon>Campylobacter</taxon>
    </lineage>
</organism>
<evidence type="ECO:0000256" key="4">
    <source>
        <dbReference type="ARBA" id="ARBA00022655"/>
    </source>
</evidence>
<dbReference type="KEGG" id="ccoo:ATE51_03624"/>
<feature type="binding site" evidence="8">
    <location>
        <position position="60"/>
    </location>
    <ligand>
        <name>(R)-pantoate</name>
        <dbReference type="ChEBI" id="CHEBI:15980"/>
    </ligand>
</feature>
<dbReference type="OrthoDB" id="9773087at2"/>
<keyword evidence="8" id="KW-0963">Cytoplasm</keyword>
<dbReference type="GeneID" id="66544703"/>
<feature type="active site" description="Proton donor" evidence="8">
    <location>
        <position position="37"/>
    </location>
</feature>
<dbReference type="EMBL" id="AACGFG010000003">
    <property type="protein sequence ID" value="EAK4357834.1"/>
    <property type="molecule type" value="Genomic_DNA"/>
</dbReference>
<evidence type="ECO:0000313" key="9">
    <source>
        <dbReference type="EMBL" id="EAK4357834.1"/>
    </source>
</evidence>
<dbReference type="Gene3D" id="3.30.1300.10">
    <property type="entry name" value="Pantoate-beta-alanine ligase, C-terminal domain"/>
    <property type="match status" value="1"/>
</dbReference>
<keyword evidence="6 8" id="KW-0067">ATP-binding</keyword>
<dbReference type="EMBL" id="AACGFG010000071">
    <property type="protein sequence ID" value="EAK4359249.1"/>
    <property type="molecule type" value="Genomic_DNA"/>
</dbReference>
<dbReference type="SMR" id="A0A0Q2TJS3"/>
<evidence type="ECO:0000256" key="8">
    <source>
        <dbReference type="HAMAP-Rule" id="MF_00158"/>
    </source>
</evidence>
<dbReference type="SUPFAM" id="SSF52374">
    <property type="entry name" value="Nucleotidylyl transferase"/>
    <property type="match status" value="1"/>
</dbReference>
<dbReference type="PANTHER" id="PTHR21299">
    <property type="entry name" value="CYTIDYLATE KINASE/PANTOATE-BETA-ALANINE LIGASE"/>
    <property type="match status" value="1"/>
</dbReference>
<comment type="miscellaneous">
    <text evidence="8">The reaction proceeds by a bi uni uni bi ping pong mechanism.</text>
</comment>
<dbReference type="InterPro" id="IPR003721">
    <property type="entry name" value="Pantoate_ligase"/>
</dbReference>
<dbReference type="GO" id="GO:0015940">
    <property type="term" value="P:pantothenate biosynthetic process"/>
    <property type="evidence" value="ECO:0007669"/>
    <property type="project" value="UniProtKB-UniRule"/>
</dbReference>
<dbReference type="RefSeq" id="WP_002778123.1">
    <property type="nucleotide sequence ID" value="NZ_AANHVQ020000005.1"/>
</dbReference>
<dbReference type="eggNOG" id="COG0414">
    <property type="taxonomic scope" value="Bacteria"/>
</dbReference>